<dbReference type="Pfam" id="PF12552">
    <property type="entry name" value="DUF3741"/>
    <property type="match status" value="1"/>
</dbReference>
<proteinExistence type="predicted"/>
<feature type="domain" description="DUF3741" evidence="1">
    <location>
        <begin position="221"/>
        <end position="263"/>
    </location>
</feature>
<dbReference type="Pfam" id="PF14309">
    <property type="entry name" value="DUF4378"/>
    <property type="match status" value="1"/>
</dbReference>
<dbReference type="PANTHER" id="PTHR46634:SF3">
    <property type="entry name" value="M REDUCTASE II SUBUNIT GAMMA, PUTATIVE (DUF3741)-RELATED"/>
    <property type="match status" value="1"/>
</dbReference>
<dbReference type="InterPro" id="IPR025486">
    <property type="entry name" value="DUF4378"/>
</dbReference>
<evidence type="ECO:0008006" key="5">
    <source>
        <dbReference type="Google" id="ProtNLM"/>
    </source>
</evidence>
<name>A0AAV8S1D4_ENSVE</name>
<gene>
    <name evidence="3" type="ORF">OPV22_003721</name>
</gene>
<comment type="caution">
    <text evidence="3">The sequence shown here is derived from an EMBL/GenBank/DDBJ whole genome shotgun (WGS) entry which is preliminary data.</text>
</comment>
<evidence type="ECO:0000259" key="2">
    <source>
        <dbReference type="Pfam" id="PF14309"/>
    </source>
</evidence>
<dbReference type="PANTHER" id="PTHR46634">
    <property type="entry name" value="M REDUCTASE II SUBUNIT GAMMA, PUTATIVE (DUF3741)-RELATED"/>
    <property type="match status" value="1"/>
</dbReference>
<reference evidence="3 4" key="1">
    <citation type="submission" date="2022-12" db="EMBL/GenBank/DDBJ databases">
        <title>Chromosome-scale assembly of the Ensete ventricosum genome.</title>
        <authorList>
            <person name="Dussert Y."/>
            <person name="Stocks J."/>
            <person name="Wendawek A."/>
            <person name="Woldeyes F."/>
            <person name="Nichols R.A."/>
            <person name="Borrell J.S."/>
        </authorList>
    </citation>
    <scope>NUCLEOTIDE SEQUENCE [LARGE SCALE GENOMIC DNA]</scope>
    <source>
        <strain evidence="4">cv. Maze</strain>
        <tissue evidence="3">Seeds</tissue>
    </source>
</reference>
<evidence type="ECO:0000313" key="3">
    <source>
        <dbReference type="EMBL" id="KAJ8513287.1"/>
    </source>
</evidence>
<accession>A0AAV8S1D4</accession>
<dbReference type="InterPro" id="IPR022212">
    <property type="entry name" value="DUF3741"/>
</dbReference>
<dbReference type="AlphaFoldDB" id="A0AAV8S1D4"/>
<sequence length="982" mass="109058">MTEGYVKLKGREEVSRSIGPFNVRLLCRDGRLPVAANRKRTVSLCLTLSPISAAITGVRRVVLWGRSESLSPLSLLKTNDHKPIDPDMEMNSSSGSAGQTQIKMLIGNEKSKETESKRKSLSVVAQLMGIDDPALAQQRVPVSTKRNMQMDYPSTTLAGVLKGCHQQEVILKRQQCDYDKMKVLDAYKVSQKPSRASNIKDLWGNCNENQNENKMAFVRKIFMEAKHLTKDEKLLHSKEFQDALEILSSNRDLFLKILQDPDSLFLKNIRNVHMSPPLKKKHITVLKPSQKVEKKDENRVMEEKYPLVNKSERGATKEICDKQHWSSSFTQTNADIFSLPNRIVVLKPSTRKPREKKSKVTPPTTLCKLLEQSGFFGELGDSETFGSTFTTKNCTQQGLESITGNWTDKSFCTPVSVNGCRDESLLSKPENVNTEEDGGSFSDSEILTSTSQYSWEYTNRTGSSCSALTFSQDPNSLKSSVVMEAKKQLLEIWASIASNENNREQTRLPRCSFSLGEMLAIKVVKEGENGDKFTVPNSKSCGQEAEPELSTSSKINGKIKNVQRKSSLINLSRSKSVPISSSVYDHIELSKESSNFGKNKSTETKEIAKSKNEKSTFKEKFSNFLSSKIKKTSRENPVSPPLMGSDDKAQCGSAGFAVNKNVESINPLYKIFPMASSLAKYEERSGNAAYPTPVTVVTKKASFSIEKAKTCNNSSGEIKFRDYGSLKGNQDQPSPTSVLHVPFVDETNDNVSRSSEANADPHALPRPSTIKSVVRSLSWENAYQDRPSPDLSKCNGASSKVDNYEQEHFVSTQEVLSSGLQKPTMISAGCQPLDSQLDSVPLAKFLTWEKEEAEYREKRTKQHFLFGSVNSAVEIGSTGLTTSQNAYPWNRGFSRDLGNVFANSAVSVEVWDLVRDSFSVKTMWATGEGGIDSLVFDRALMRVKGGQRLAESMRLEVQEIAKEISRDVLKDLVGEALADINA</sequence>
<evidence type="ECO:0000313" key="4">
    <source>
        <dbReference type="Proteomes" id="UP001222027"/>
    </source>
</evidence>
<protein>
    <recommendedName>
        <fullName evidence="5">DUF3741 domain-containing protein</fullName>
    </recommendedName>
</protein>
<organism evidence="3 4">
    <name type="scientific">Ensete ventricosum</name>
    <name type="common">Abyssinian banana</name>
    <name type="synonym">Musa ensete</name>
    <dbReference type="NCBI Taxonomy" id="4639"/>
    <lineage>
        <taxon>Eukaryota</taxon>
        <taxon>Viridiplantae</taxon>
        <taxon>Streptophyta</taxon>
        <taxon>Embryophyta</taxon>
        <taxon>Tracheophyta</taxon>
        <taxon>Spermatophyta</taxon>
        <taxon>Magnoliopsida</taxon>
        <taxon>Liliopsida</taxon>
        <taxon>Zingiberales</taxon>
        <taxon>Musaceae</taxon>
        <taxon>Ensete</taxon>
    </lineage>
</organism>
<dbReference type="Proteomes" id="UP001222027">
    <property type="component" value="Unassembled WGS sequence"/>
</dbReference>
<feature type="domain" description="DUF4378" evidence="2">
    <location>
        <begin position="817"/>
        <end position="975"/>
    </location>
</feature>
<evidence type="ECO:0000259" key="1">
    <source>
        <dbReference type="Pfam" id="PF12552"/>
    </source>
</evidence>
<keyword evidence="4" id="KW-1185">Reference proteome</keyword>
<dbReference type="EMBL" id="JAQQAF010000001">
    <property type="protein sequence ID" value="KAJ8513287.1"/>
    <property type="molecule type" value="Genomic_DNA"/>
</dbReference>